<dbReference type="SUPFAM" id="SSF111331">
    <property type="entry name" value="NAD kinase/diacylglycerol kinase-like"/>
    <property type="match status" value="1"/>
</dbReference>
<dbReference type="Pfam" id="PF00781">
    <property type="entry name" value="DAGK_cat"/>
    <property type="match status" value="1"/>
</dbReference>
<comment type="cofactor">
    <cofactor evidence="1">
        <name>Mg(2+)</name>
        <dbReference type="ChEBI" id="CHEBI:18420"/>
    </cofactor>
</comment>
<keyword evidence="6" id="KW-0067">ATP-binding</keyword>
<comment type="similarity">
    <text evidence="2">Belongs to the diacylglycerol/lipid kinase family.</text>
</comment>
<keyword evidence="7" id="KW-0443">Lipid metabolism</keyword>
<dbReference type="InterPro" id="IPR050187">
    <property type="entry name" value="Lipid_Phosphate_FormReg"/>
</dbReference>
<keyword evidence="3" id="KW-0808">Transferase</keyword>
<evidence type="ECO:0000256" key="7">
    <source>
        <dbReference type="ARBA" id="ARBA00023209"/>
    </source>
</evidence>
<dbReference type="EMBL" id="CP028137">
    <property type="protein sequence ID" value="AZZ53967.1"/>
    <property type="molecule type" value="Genomic_DNA"/>
</dbReference>
<accession>A0A3Q9V2U8</accession>
<protein>
    <submittedName>
        <fullName evidence="10">Diacylglycerol kinase</fullName>
    </submittedName>
</protein>
<keyword evidence="4" id="KW-0547">Nucleotide-binding</keyword>
<dbReference type="RefSeq" id="WP_127888332.1">
    <property type="nucleotide sequence ID" value="NZ_CP028137.1"/>
</dbReference>
<dbReference type="PANTHER" id="PTHR12358:SF54">
    <property type="entry name" value="SPHINGOSINE KINASE RELATED PROTEIN"/>
    <property type="match status" value="1"/>
</dbReference>
<evidence type="ECO:0000256" key="1">
    <source>
        <dbReference type="ARBA" id="ARBA00001946"/>
    </source>
</evidence>
<evidence type="ECO:0000256" key="3">
    <source>
        <dbReference type="ARBA" id="ARBA00022679"/>
    </source>
</evidence>
<evidence type="ECO:0000256" key="6">
    <source>
        <dbReference type="ARBA" id="ARBA00022840"/>
    </source>
</evidence>
<name>A0A3Q9V2U8_9MICO</name>
<evidence type="ECO:0000259" key="9">
    <source>
        <dbReference type="PROSITE" id="PS50146"/>
    </source>
</evidence>
<dbReference type="PANTHER" id="PTHR12358">
    <property type="entry name" value="SPHINGOSINE KINASE"/>
    <property type="match status" value="1"/>
</dbReference>
<dbReference type="InterPro" id="IPR016064">
    <property type="entry name" value="NAD/diacylglycerol_kinase_sf"/>
</dbReference>
<reference evidence="10 11" key="1">
    <citation type="submission" date="2018-03" db="EMBL/GenBank/DDBJ databases">
        <title>Bacteriophage NCPPB3778 and a type I-E CRISPR drive the evolution of the US Biological Select Agent, Rathayibacter toxicus.</title>
        <authorList>
            <person name="Davis E.W.II."/>
            <person name="Tabima J.F."/>
            <person name="Weisberg A.J."/>
            <person name="Dantas Lopes L."/>
            <person name="Wiseman M.S."/>
            <person name="Wiseman M.S."/>
            <person name="Pupko T."/>
            <person name="Belcher M.S."/>
            <person name="Sechler A.J."/>
            <person name="Tancos M.A."/>
            <person name="Schroeder B.K."/>
            <person name="Murray T.D."/>
            <person name="Luster D.G."/>
            <person name="Schneider W.L."/>
            <person name="Rogers E."/>
            <person name="Andreote F.D."/>
            <person name="Grunwald N.J."/>
            <person name="Putnam M.L."/>
            <person name="Chang J.H."/>
        </authorList>
    </citation>
    <scope>NUCLEOTIDE SEQUENCE [LARGE SCALE GENOMIC DNA]</scope>
    <source>
        <strain evidence="10 11">DSM 15932</strain>
    </source>
</reference>
<evidence type="ECO:0000313" key="10">
    <source>
        <dbReference type="EMBL" id="AZZ53967.1"/>
    </source>
</evidence>
<evidence type="ECO:0000256" key="2">
    <source>
        <dbReference type="ARBA" id="ARBA00005983"/>
    </source>
</evidence>
<gene>
    <name evidence="10" type="ORF">C1I64_19300</name>
</gene>
<dbReference type="Gene3D" id="3.40.50.10330">
    <property type="entry name" value="Probable inorganic polyphosphate/atp-NAD kinase, domain 1"/>
    <property type="match status" value="1"/>
</dbReference>
<evidence type="ECO:0000313" key="11">
    <source>
        <dbReference type="Proteomes" id="UP000285317"/>
    </source>
</evidence>
<keyword evidence="5 10" id="KW-0418">Kinase</keyword>
<dbReference type="Proteomes" id="UP000285317">
    <property type="component" value="Chromosome"/>
</dbReference>
<organism evidence="10 11">
    <name type="scientific">Rathayibacter festucae DSM 15932</name>
    <dbReference type="NCBI Taxonomy" id="1328866"/>
    <lineage>
        <taxon>Bacteria</taxon>
        <taxon>Bacillati</taxon>
        <taxon>Actinomycetota</taxon>
        <taxon>Actinomycetes</taxon>
        <taxon>Micrococcales</taxon>
        <taxon>Microbacteriaceae</taxon>
        <taxon>Rathayibacter</taxon>
    </lineage>
</organism>
<dbReference type="InterPro" id="IPR045540">
    <property type="entry name" value="YegS/DAGK_C"/>
</dbReference>
<evidence type="ECO:0000256" key="5">
    <source>
        <dbReference type="ARBA" id="ARBA00022777"/>
    </source>
</evidence>
<dbReference type="GO" id="GO:0016301">
    <property type="term" value="F:kinase activity"/>
    <property type="evidence" value="ECO:0007669"/>
    <property type="project" value="UniProtKB-KW"/>
</dbReference>
<evidence type="ECO:0000256" key="8">
    <source>
        <dbReference type="ARBA" id="ARBA00023264"/>
    </source>
</evidence>
<dbReference type="InterPro" id="IPR001206">
    <property type="entry name" value="Diacylglycerol_kinase_cat_dom"/>
</dbReference>
<dbReference type="AlphaFoldDB" id="A0A3Q9V2U8"/>
<dbReference type="PROSITE" id="PS50146">
    <property type="entry name" value="DAGK"/>
    <property type="match status" value="1"/>
</dbReference>
<dbReference type="Gene3D" id="2.60.200.40">
    <property type="match status" value="1"/>
</dbReference>
<feature type="domain" description="DAGKc" evidence="9">
    <location>
        <begin position="2"/>
        <end position="132"/>
    </location>
</feature>
<proteinExistence type="inferred from homology"/>
<dbReference type="Pfam" id="PF19279">
    <property type="entry name" value="YegS_C"/>
    <property type="match status" value="1"/>
</dbReference>
<keyword evidence="7" id="KW-0444">Lipid biosynthesis</keyword>
<dbReference type="InterPro" id="IPR017438">
    <property type="entry name" value="ATP-NAD_kinase_N"/>
</dbReference>
<evidence type="ECO:0000256" key="4">
    <source>
        <dbReference type="ARBA" id="ARBA00022741"/>
    </source>
</evidence>
<keyword evidence="8" id="KW-1208">Phospholipid metabolism</keyword>
<sequence length="322" mass="34821">MSELRRAAIVYNPVKVDLEAVKAAVARAQEAAGWDETLWFETSVEDPGAGQTREALEQGVDMVIAAGGDGTVRVVAEALQDSKASLALLPSGTGNLLARNLNLTLDDVDNALTVAFSGEDRAIDIGVIDIETSKGRDRHSYVVMAGLGIDAKMLANTDDDLKKRAGWLAYVDALRKALLDKNQLEFRYSLNGAKTRKVRAHTIIVGNCGALPANILLLPDAAVDDGEFDIVLLRPEGFFGWVQIIFKVVWENGVLRRSGVVGTKLMGLTKEVSALRYVKGHELVVRLEKPQEIELDGDPFGTTSAFRTWIEPGGLTVRVPAA</sequence>
<dbReference type="GO" id="GO:0005524">
    <property type="term" value="F:ATP binding"/>
    <property type="evidence" value="ECO:0007669"/>
    <property type="project" value="UniProtKB-KW"/>
</dbReference>
<dbReference type="GO" id="GO:0008654">
    <property type="term" value="P:phospholipid biosynthetic process"/>
    <property type="evidence" value="ECO:0007669"/>
    <property type="project" value="UniProtKB-KW"/>
</dbReference>
<keyword evidence="7" id="KW-0594">Phospholipid biosynthesis</keyword>
<dbReference type="KEGG" id="rfs:C1I64_19300"/>